<dbReference type="Gene3D" id="1.25.40.20">
    <property type="entry name" value="Ankyrin repeat-containing domain"/>
    <property type="match status" value="2"/>
</dbReference>
<feature type="transmembrane region" description="Helical" evidence="2">
    <location>
        <begin position="548"/>
        <end position="573"/>
    </location>
</feature>
<keyword evidence="5" id="KW-1185">Reference proteome</keyword>
<dbReference type="AlphaFoldDB" id="A0AAP0R233"/>
<dbReference type="SUPFAM" id="SSF48403">
    <property type="entry name" value="Ankyrin repeat"/>
    <property type="match status" value="1"/>
</dbReference>
<gene>
    <name evidence="4" type="ORF">WN944_023565</name>
</gene>
<comment type="caution">
    <text evidence="4">The sequence shown here is derived from an EMBL/GenBank/DDBJ whole genome shotgun (WGS) entry which is preliminary data.</text>
</comment>
<feature type="transmembrane region" description="Helical" evidence="2">
    <location>
        <begin position="579"/>
        <end position="598"/>
    </location>
</feature>
<feature type="domain" description="PGG" evidence="3">
    <location>
        <begin position="459"/>
        <end position="573"/>
    </location>
</feature>
<keyword evidence="2" id="KW-0472">Membrane</keyword>
<dbReference type="InterPro" id="IPR002110">
    <property type="entry name" value="Ankyrin_rpt"/>
</dbReference>
<dbReference type="PANTHER" id="PTHR24177">
    <property type="entry name" value="CASKIN"/>
    <property type="match status" value="1"/>
</dbReference>
<evidence type="ECO:0000256" key="1">
    <source>
        <dbReference type="SAM" id="MobiDB-lite"/>
    </source>
</evidence>
<evidence type="ECO:0000313" key="4">
    <source>
        <dbReference type="EMBL" id="KAK9230593.1"/>
    </source>
</evidence>
<evidence type="ECO:0000259" key="3">
    <source>
        <dbReference type="Pfam" id="PF13962"/>
    </source>
</evidence>
<feature type="transmembrane region" description="Helical" evidence="2">
    <location>
        <begin position="469"/>
        <end position="488"/>
    </location>
</feature>
<protein>
    <recommendedName>
        <fullName evidence="3">PGG domain-containing protein</fullName>
    </recommendedName>
</protein>
<dbReference type="Proteomes" id="UP001428341">
    <property type="component" value="Unassembled WGS sequence"/>
</dbReference>
<dbReference type="Pfam" id="PF13962">
    <property type="entry name" value="PGG"/>
    <property type="match status" value="1"/>
</dbReference>
<dbReference type="InterPro" id="IPR026961">
    <property type="entry name" value="PGG_dom"/>
</dbReference>
<proteinExistence type="predicted"/>
<dbReference type="GO" id="GO:0016020">
    <property type="term" value="C:membrane"/>
    <property type="evidence" value="ECO:0007669"/>
    <property type="project" value="TreeGrafter"/>
</dbReference>
<evidence type="ECO:0000313" key="5">
    <source>
        <dbReference type="Proteomes" id="UP001428341"/>
    </source>
</evidence>
<dbReference type="PANTHER" id="PTHR24177:SF434">
    <property type="entry name" value="PGG DOMAIN-CONTAINING PROTEIN"/>
    <property type="match status" value="1"/>
</dbReference>
<keyword evidence="2" id="KW-1133">Transmembrane helix</keyword>
<keyword evidence="2" id="KW-0812">Transmembrane</keyword>
<feature type="region of interest" description="Disordered" evidence="1">
    <location>
        <begin position="35"/>
        <end position="70"/>
    </location>
</feature>
<dbReference type="InterPro" id="IPR036770">
    <property type="entry name" value="Ankyrin_rpt-contain_sf"/>
</dbReference>
<dbReference type="EMBL" id="JBCGBO010000001">
    <property type="protein sequence ID" value="KAK9230593.1"/>
    <property type="molecule type" value="Genomic_DNA"/>
</dbReference>
<sequence length="653" mass="74007">MSENEQHEEEDPSQPHIHDMMAELIRQQDKMIKLLEQIAHSSGSKKVNNEDAPEDEKTSNDEDAPEDDNLTVPIRRRRLKLYRAALTGDWAVARGIYDVHEGEIRASISKRKDTALHIAAAAKQYGFVKELVQRMEPRDLAQENNVGYTALFFAAASGMVELAREIMTHSKAIATEQDDMRGLPIDVAASLGHEDMVVYLYGQAKNSLNDEDRSHLLVTLIQTDLYDVALRVFEDLHEKSAIGRAANGETALHALARKNLNYSHFTKQYQRGFFSRVFNLGAKDIENKRQKALKLVQRLWEKVVLLSDSRISNLIAEPELLFDAARQGNLEFLLILIREYPDLIWNTDENSYTIFHTAVLHRRKRIFKLIYQIGAAKDLILKFKDPKKNNILHLAAMLPPQDRLSIVSGAALQMQRELLWFEEVEKAVQRRSAEAKNEDGLTPRALFTRKHENLREQGEKWMKDTATSCMLVATLIATVVFAAAFTVPGGNKGDTGFPFFLGKVSFKIFAIAEAISLVSSSASIVNFLSILTSRYTEKDFLRLLPKKLLIGLATLFVSIAAMMVVFSAAFFIVFKDSRLWVAILVTVIASIPVIMFIVQHRQLLCDVVRSTYVSNSLFQRDKISLFHKEDEASERQRMTKLCNGRLAIQCLNV</sequence>
<name>A0AAP0R233_9ROSI</name>
<dbReference type="SMART" id="SM00248">
    <property type="entry name" value="ANK"/>
    <property type="match status" value="5"/>
</dbReference>
<feature type="region of interest" description="Disordered" evidence="1">
    <location>
        <begin position="1"/>
        <end position="22"/>
    </location>
</feature>
<dbReference type="SUPFAM" id="SSF140860">
    <property type="entry name" value="Pseudo ankyrin repeat-like"/>
    <property type="match status" value="1"/>
</dbReference>
<feature type="compositionally biased region" description="Acidic residues" evidence="1">
    <location>
        <begin position="1"/>
        <end position="12"/>
    </location>
</feature>
<evidence type="ECO:0000256" key="2">
    <source>
        <dbReference type="SAM" id="Phobius"/>
    </source>
</evidence>
<organism evidence="4 5">
    <name type="scientific">Citrus x changshan-huyou</name>
    <dbReference type="NCBI Taxonomy" id="2935761"/>
    <lineage>
        <taxon>Eukaryota</taxon>
        <taxon>Viridiplantae</taxon>
        <taxon>Streptophyta</taxon>
        <taxon>Embryophyta</taxon>
        <taxon>Tracheophyta</taxon>
        <taxon>Spermatophyta</taxon>
        <taxon>Magnoliopsida</taxon>
        <taxon>eudicotyledons</taxon>
        <taxon>Gunneridae</taxon>
        <taxon>Pentapetalae</taxon>
        <taxon>rosids</taxon>
        <taxon>malvids</taxon>
        <taxon>Sapindales</taxon>
        <taxon>Rutaceae</taxon>
        <taxon>Aurantioideae</taxon>
        <taxon>Citrus</taxon>
    </lineage>
</organism>
<accession>A0AAP0R233</accession>
<dbReference type="Pfam" id="PF12796">
    <property type="entry name" value="Ank_2"/>
    <property type="match status" value="1"/>
</dbReference>
<reference evidence="4 5" key="1">
    <citation type="submission" date="2024-05" db="EMBL/GenBank/DDBJ databases">
        <title>Haplotype-resolved chromosome-level genome assembly of Huyou (Citrus changshanensis).</title>
        <authorList>
            <person name="Miao C."/>
            <person name="Chen W."/>
            <person name="Wu Y."/>
            <person name="Wang L."/>
            <person name="Zhao S."/>
            <person name="Grierson D."/>
            <person name="Xu C."/>
            <person name="Chen K."/>
        </authorList>
    </citation>
    <scope>NUCLEOTIDE SEQUENCE [LARGE SCALE GENOMIC DNA]</scope>
    <source>
        <strain evidence="4">01-14</strain>
        <tissue evidence="4">Leaf</tissue>
    </source>
</reference>
<feature type="transmembrane region" description="Helical" evidence="2">
    <location>
        <begin position="508"/>
        <end position="528"/>
    </location>
</feature>